<dbReference type="EMBL" id="RAVZ01000388">
    <property type="protein sequence ID" value="RKG73960.1"/>
    <property type="molecule type" value="Genomic_DNA"/>
</dbReference>
<reference evidence="2" key="1">
    <citation type="submission" date="2018-09" db="EMBL/GenBank/DDBJ databases">
        <authorList>
            <person name="Livingstone P.G."/>
            <person name="Whitworth D.E."/>
        </authorList>
    </citation>
    <scope>NUCLEOTIDE SEQUENCE [LARGE SCALE GENOMIC DNA]</scope>
    <source>
        <strain evidence="2">CA054A</strain>
    </source>
</reference>
<proteinExistence type="predicted"/>
<sequence length="336" mass="36154">MSVNSQRPVLIIGGSGLVGAQTAKALRRLHPTLPLTIGGRDLARADAVAKEVGGADAVRVDLERRDLGQPEGRAYSAVVVFTKDDTLNSMKYAQAKGLPYVSISSGVFEMGPEVAHYIHQPASAPIFMDSTWLAGAAMLPALHFAREFKTLEAIEFTVVLDEQDVGGPAAHADFDRLTNVATSSLLLQDGRWRWVRGADATRTVTAVDGTPMQGQVYSPFDVLALAAATEARSIRFDMVVGESATRRRGEPYSTEIIIELSGLKQDGMRGRVRHELVHPEGQAPVTALGVAIAVERLLGLAGGPPVAPGLYLPHVLIDPAYFVRRLEEFGTQIRRA</sequence>
<keyword evidence="2" id="KW-1185">Reference proteome</keyword>
<organism evidence="1 2">
    <name type="scientific">Corallococcus terminator</name>
    <dbReference type="NCBI Taxonomy" id="2316733"/>
    <lineage>
        <taxon>Bacteria</taxon>
        <taxon>Pseudomonadati</taxon>
        <taxon>Myxococcota</taxon>
        <taxon>Myxococcia</taxon>
        <taxon>Myxococcales</taxon>
        <taxon>Cystobacterineae</taxon>
        <taxon>Myxococcaceae</taxon>
        <taxon>Corallococcus</taxon>
    </lineage>
</organism>
<accession>A0A3A8I2P3</accession>
<gene>
    <name evidence="1" type="ORF">D7V88_35575</name>
</gene>
<dbReference type="SUPFAM" id="SSF51735">
    <property type="entry name" value="NAD(P)-binding Rossmann-fold domains"/>
    <property type="match status" value="1"/>
</dbReference>
<dbReference type="OrthoDB" id="3518805at2"/>
<evidence type="ECO:0000313" key="2">
    <source>
        <dbReference type="Proteomes" id="UP000268094"/>
    </source>
</evidence>
<dbReference type="Gene3D" id="3.40.50.720">
    <property type="entry name" value="NAD(P)-binding Rossmann-like Domain"/>
    <property type="match status" value="1"/>
</dbReference>
<dbReference type="RefSeq" id="WP_120545039.1">
    <property type="nucleotide sequence ID" value="NZ_RAVZ01000388.1"/>
</dbReference>
<evidence type="ECO:0000313" key="1">
    <source>
        <dbReference type="EMBL" id="RKG73960.1"/>
    </source>
</evidence>
<comment type="caution">
    <text evidence="1">The sequence shown here is derived from an EMBL/GenBank/DDBJ whole genome shotgun (WGS) entry which is preliminary data.</text>
</comment>
<dbReference type="Proteomes" id="UP000268094">
    <property type="component" value="Unassembled WGS sequence"/>
</dbReference>
<dbReference type="AlphaFoldDB" id="A0A3A8I2P3"/>
<name>A0A3A8I2P3_9BACT</name>
<dbReference type="InterPro" id="IPR036291">
    <property type="entry name" value="NAD(P)-bd_dom_sf"/>
</dbReference>
<protein>
    <submittedName>
        <fullName evidence="1">NAD(P)-dependent oxidoreductase</fullName>
    </submittedName>
</protein>